<gene>
    <name evidence="2" type="ORF">MYCIT1_LOCUS18762</name>
</gene>
<dbReference type="AlphaFoldDB" id="A0AAD2HCV7"/>
<dbReference type="Gene3D" id="3.40.50.2000">
    <property type="entry name" value="Glycogen Phosphorylase B"/>
    <property type="match status" value="2"/>
</dbReference>
<reference evidence="2" key="1">
    <citation type="submission" date="2023-11" db="EMBL/GenBank/DDBJ databases">
        <authorList>
            <person name="De Vega J J."/>
            <person name="De Vega J J."/>
        </authorList>
    </citation>
    <scope>NUCLEOTIDE SEQUENCE</scope>
</reference>
<organism evidence="2 3">
    <name type="scientific">Mycena citricolor</name>
    <dbReference type="NCBI Taxonomy" id="2018698"/>
    <lineage>
        <taxon>Eukaryota</taxon>
        <taxon>Fungi</taxon>
        <taxon>Dikarya</taxon>
        <taxon>Basidiomycota</taxon>
        <taxon>Agaricomycotina</taxon>
        <taxon>Agaricomycetes</taxon>
        <taxon>Agaricomycetidae</taxon>
        <taxon>Agaricales</taxon>
        <taxon>Marasmiineae</taxon>
        <taxon>Mycenaceae</taxon>
        <taxon>Mycena</taxon>
    </lineage>
</organism>
<dbReference type="Proteomes" id="UP001295794">
    <property type="component" value="Unassembled WGS sequence"/>
</dbReference>
<accession>A0AAD2HCV7</accession>
<keyword evidence="3" id="KW-1185">Reference proteome</keyword>
<name>A0AAD2HCV7_9AGAR</name>
<comment type="similarity">
    <text evidence="1">Belongs to the UDP-glycosyltransferase family.</text>
</comment>
<proteinExistence type="inferred from homology"/>
<dbReference type="PANTHER" id="PTHR48047">
    <property type="entry name" value="GLYCOSYLTRANSFERASE"/>
    <property type="match status" value="1"/>
</dbReference>
<sequence length="539" mass="59165">MSRHIATLLSPAWGHALPYLHLAIRLLRTDPSLVITIVQHNVVVPKMKRELEGCKYDARRLSILGVGSANAEFTPAIMEQATKELVGGWLEILAGLMATDASTKWPRPRTVHMDFLGGGFVFQPTKKLLGLSVKVVMFTSSGVTTMPDVLDTYNFPRVVRKISEDEAKREGRTQQKIIVDVITAWNGSDKLDGRVLHIPGIPDIYDYEHIARGAGDPDGVASVIYSAAEMSAGVDAFIALGSAALEPGSISPVRDFYRARGQVVFAVGPQMHDSYFDDSCGGSGGPLPCPRNAKLSNEKLKRFLEDKFQKHGPRSVLYISFGSLFFPRATPEHVNAMVDVLLQLDEELPFVFVLAGKLASLPEDIVNRIHNSGRGLVCDFWVEQQAVLQSGCVGWVLTHGGYKCGRHFLYHDPRTHLSRFSSITESLTQGIPLIVWPIGAEQAVNAVLLSTGPAPVAIELFQIRAGAQLGPSLRSDAPRNITGTLADATAEFRKTFADLKSAKGRALVRNALSVRKLWRQERAVRDSDPARELLRLVEY</sequence>
<dbReference type="EMBL" id="CAVNYO010000187">
    <property type="protein sequence ID" value="CAK5272835.1"/>
    <property type="molecule type" value="Genomic_DNA"/>
</dbReference>
<evidence type="ECO:0000313" key="3">
    <source>
        <dbReference type="Proteomes" id="UP001295794"/>
    </source>
</evidence>
<evidence type="ECO:0000313" key="2">
    <source>
        <dbReference type="EMBL" id="CAK5272835.1"/>
    </source>
</evidence>
<comment type="caution">
    <text evidence="2">The sequence shown here is derived from an EMBL/GenBank/DDBJ whole genome shotgun (WGS) entry which is preliminary data.</text>
</comment>
<dbReference type="GO" id="GO:0035251">
    <property type="term" value="F:UDP-glucosyltransferase activity"/>
    <property type="evidence" value="ECO:0007669"/>
    <property type="project" value="TreeGrafter"/>
</dbReference>
<protein>
    <submittedName>
        <fullName evidence="2">Uncharacterized protein</fullName>
    </submittedName>
</protein>
<dbReference type="SUPFAM" id="SSF53756">
    <property type="entry name" value="UDP-Glycosyltransferase/glycogen phosphorylase"/>
    <property type="match status" value="1"/>
</dbReference>
<evidence type="ECO:0000256" key="1">
    <source>
        <dbReference type="ARBA" id="ARBA00009995"/>
    </source>
</evidence>